<proteinExistence type="predicted"/>
<evidence type="ECO:0000313" key="2">
    <source>
        <dbReference type="EMBL" id="AYU75287.1"/>
    </source>
</evidence>
<accession>A0A3G4S971</accession>
<protein>
    <submittedName>
        <fullName evidence="2">Uncharacterized protein</fullName>
    </submittedName>
</protein>
<organism evidence="2">
    <name type="scientific">Spodoptera littoralis nuclear polyhedrosis virus</name>
    <name type="common">SlNPV</name>
    <dbReference type="NCBI Taxonomy" id="10456"/>
    <lineage>
        <taxon>Viruses</taxon>
        <taxon>Viruses incertae sedis</taxon>
        <taxon>Naldaviricetes</taxon>
        <taxon>Lefavirales</taxon>
        <taxon>Baculoviridae</taxon>
        <taxon>Alphabaculovirus</taxon>
        <taxon>Alphabaculovirus splittoralis</taxon>
    </lineage>
</organism>
<dbReference type="EMBL" id="MG958660">
    <property type="protein sequence ID" value="AYU75287.1"/>
    <property type="molecule type" value="Genomic_DNA"/>
</dbReference>
<reference evidence="2" key="1">
    <citation type="submission" date="2018-02" db="EMBL/GenBank/DDBJ databases">
        <title>Genome analyses of the Tunisian isolate of Spodoptera littoralis#nucleopolyhedrovirus SpliNPV-Tun2 and biological activity identification.</title>
        <authorList>
            <person name="Ben Tiba S."/>
            <person name="Wennmann J.T."/>
            <person name="Laarif A."/>
            <person name="Larem A."/>
            <person name="Fattouch S."/>
            <person name="Jehle J.A."/>
        </authorList>
    </citation>
    <scope>NUCLEOTIDE SEQUENCE</scope>
    <source>
        <strain evidence="2">SpliNPV-Tun2</strain>
    </source>
</reference>
<sequence length="469" mass="52690">MTIPEILYNKIARIQNETFECVSMLNRYHDDGDGSQDSFVEIENRLINAKSHAERDLGQITEPPSVVQIRDSLIRDIETNYNTLINMMQYFKIINANDQVRNVSIAPITRPPPAEAPSPSPPQSPTKAPSSEFNAKNEFIQLAKRSSQRYLELFDLDNELNALAENIAIEPDASSVSRLECASILTRALLLRQTSVVDFGVLRETSAFTPARIKKLDSILDYIFQICMAMREKKTLFLQQRIGIRTVPSNDNKSGAEANDESAVVIASRVSFVYDILSTTASPNPDDIVLCRKRQRDRVGNLIGNDQTFEEILFTTHPELYTAASLANSANLIITNLVKYNDSMTDLWTERPVNYDRPHVCNVGMGNDFESLVASWSVTVVNKPFNVYVNLNDERRIFSATIDPASAAAGVYVDALLKRIYELVLICEQNRCNVRVEVAAHREQLESELKRLPSVVQVAKLRAMISGNK</sequence>
<evidence type="ECO:0000256" key="1">
    <source>
        <dbReference type="SAM" id="MobiDB-lite"/>
    </source>
</evidence>
<name>A0A3G4S971_NPVSL</name>
<gene>
    <name evidence="2" type="primary">ORF98</name>
</gene>
<feature type="compositionally biased region" description="Pro residues" evidence="1">
    <location>
        <begin position="109"/>
        <end position="124"/>
    </location>
</feature>
<feature type="region of interest" description="Disordered" evidence="1">
    <location>
        <begin position="107"/>
        <end position="132"/>
    </location>
</feature>
<organismHost>
    <name type="scientific">Lepidoptera</name>
    <name type="common">moths &amp; butterflies</name>
    <dbReference type="NCBI Taxonomy" id="7088"/>
</organismHost>